<proteinExistence type="inferred from homology"/>
<dbReference type="GO" id="GO:0030674">
    <property type="term" value="F:protein-macromolecule adaptor activity"/>
    <property type="evidence" value="ECO:0007669"/>
    <property type="project" value="TreeGrafter"/>
</dbReference>
<dbReference type="Proteomes" id="UP001311799">
    <property type="component" value="Unassembled WGS sequence"/>
</dbReference>
<sequence>MDVFELEFHLEGGHAHKYNSSQIYHELGIPLTINYSRNLLEGNLISVGDTGGFLTLYKIFHMENSLSEDAEERHTRLFSRRLHNNSITEVKFQKLDFESDAIERYIYTSSTDSFIVKFDLEQENESCKIRAHKEWVKKFSLSSENASLLATVGNDGNFFIFDNRYFNKKASLCSSGKFNSGQSKDYSIYMLRKNNIVDTDTFKNIEKINLVPKIELFGIHEPNKKTNLIKKSQSRERLIGKKNLSISAVNFLSQLNYISTCGSSDGYIKIWDIRKLSNTNSEDNYIHKFSPKMEDDKTDNSELRGIVWMDVDDSYNKLGVRTRDGTIYVYNISDILSLEKGVKPLVIDMNKLFPEEKCELADSSQKPSISCFGNWIATPSNSGNIISVFDISDLSKKLEPYFIHKSGNANEFPEFQCIGWKKIYNISSLSHIFPLKGLKKQLGDVFNVGKEYCSNFLVGTKSGYLKVFDNKDFQVNFRKSVMPDFSDLSQKGSLPIDCGMECNKNGDKLKSQWVSGESLSFSGSFEGDSEALNQLSLSSSLSVPIPKPTRGSIIGAEVGVKKVANDDAEITNSTNNDSSNSLKENKTGFLTLGNLSLSEKEPISNSDGLKGSSGLIGEHVEKTPFRRSIPFSGSSQDSVGYPAPHRGQCGYISQSQESLMTPKSFDNTNSIKSEKNNDVYDEYTDSSKDNTSRKIIHIPLSQSNEEVNGSPSLNSIEIFTEIRDSDKVTANSNSSNITKCQDAFSDKCMYDRVNEYSSEEENKGFKQRRLDSWVRAKKNIEASTTNNSSAELSPIN</sequence>
<keyword evidence="2" id="KW-0833">Ubl conjugation pathway</keyword>
<name>A0AAV9Y324_9CRYT</name>
<dbReference type="InterPro" id="IPR015943">
    <property type="entry name" value="WD40/YVTN_repeat-like_dom_sf"/>
</dbReference>
<dbReference type="PROSITE" id="PS50082">
    <property type="entry name" value="WD_REPEATS_2"/>
    <property type="match status" value="1"/>
</dbReference>
<gene>
    <name evidence="5" type="ORF">RS030_223499</name>
</gene>
<dbReference type="PANTHER" id="PTHR22852">
    <property type="entry name" value="LETHAL 2 DENTICLELESS PROTEIN RETINOIC ACID-REGULATED NUCLEAR MATRIX-ASSOCIATED PROTEIN"/>
    <property type="match status" value="1"/>
</dbReference>
<dbReference type="SMART" id="SM00320">
    <property type="entry name" value="WD40"/>
    <property type="match status" value="3"/>
</dbReference>
<dbReference type="EMBL" id="JAWDEY010000014">
    <property type="protein sequence ID" value="KAK6589156.1"/>
    <property type="molecule type" value="Genomic_DNA"/>
</dbReference>
<comment type="similarity">
    <text evidence="3">Belongs to the WD repeat cdt2 family.</text>
</comment>
<accession>A0AAV9Y324</accession>
<evidence type="ECO:0000313" key="6">
    <source>
        <dbReference type="Proteomes" id="UP001311799"/>
    </source>
</evidence>
<dbReference type="GO" id="GO:0005634">
    <property type="term" value="C:nucleus"/>
    <property type="evidence" value="ECO:0007669"/>
    <property type="project" value="TreeGrafter"/>
</dbReference>
<reference evidence="5 6" key="1">
    <citation type="submission" date="2023-10" db="EMBL/GenBank/DDBJ databases">
        <title>Comparative genomics analysis reveals potential genetic determinants of host preference in Cryptosporidium xiaoi.</title>
        <authorList>
            <person name="Xiao L."/>
            <person name="Li J."/>
        </authorList>
    </citation>
    <scope>NUCLEOTIDE SEQUENCE [LARGE SCALE GENOMIC DNA]</scope>
    <source>
        <strain evidence="5 6">52996</strain>
    </source>
</reference>
<dbReference type="GO" id="GO:0043161">
    <property type="term" value="P:proteasome-mediated ubiquitin-dependent protein catabolic process"/>
    <property type="evidence" value="ECO:0007669"/>
    <property type="project" value="TreeGrafter"/>
</dbReference>
<dbReference type="PANTHER" id="PTHR22852:SF0">
    <property type="entry name" value="DENTICLELESS PROTEIN HOMOLOG"/>
    <property type="match status" value="1"/>
</dbReference>
<protein>
    <submittedName>
        <fullName evidence="5">Uncharacterized protein</fullName>
    </submittedName>
</protein>
<evidence type="ECO:0000313" key="5">
    <source>
        <dbReference type="EMBL" id="KAK6589156.1"/>
    </source>
</evidence>
<keyword evidence="6" id="KW-1185">Reference proteome</keyword>
<feature type="repeat" description="WD" evidence="4">
    <location>
        <begin position="262"/>
        <end position="281"/>
    </location>
</feature>
<evidence type="ECO:0000256" key="4">
    <source>
        <dbReference type="PROSITE-ProRule" id="PRU00221"/>
    </source>
</evidence>
<dbReference type="Pfam" id="PF00400">
    <property type="entry name" value="WD40"/>
    <property type="match status" value="1"/>
</dbReference>
<comment type="pathway">
    <text evidence="1">Protein modification; protein ubiquitination.</text>
</comment>
<dbReference type="AlphaFoldDB" id="A0AAV9Y324"/>
<dbReference type="InterPro" id="IPR051865">
    <property type="entry name" value="WD-repeat_CDT2_adapter"/>
</dbReference>
<dbReference type="InterPro" id="IPR001680">
    <property type="entry name" value="WD40_rpt"/>
</dbReference>
<evidence type="ECO:0000256" key="2">
    <source>
        <dbReference type="ARBA" id="ARBA00022786"/>
    </source>
</evidence>
<keyword evidence="4" id="KW-0853">WD repeat</keyword>
<dbReference type="Gene3D" id="2.130.10.10">
    <property type="entry name" value="YVTN repeat-like/Quinoprotein amine dehydrogenase"/>
    <property type="match status" value="2"/>
</dbReference>
<organism evidence="5 6">
    <name type="scientific">Cryptosporidium xiaoi</name>
    <dbReference type="NCBI Taxonomy" id="659607"/>
    <lineage>
        <taxon>Eukaryota</taxon>
        <taxon>Sar</taxon>
        <taxon>Alveolata</taxon>
        <taxon>Apicomplexa</taxon>
        <taxon>Conoidasida</taxon>
        <taxon>Coccidia</taxon>
        <taxon>Eucoccidiorida</taxon>
        <taxon>Eimeriorina</taxon>
        <taxon>Cryptosporidiidae</taxon>
        <taxon>Cryptosporidium</taxon>
    </lineage>
</organism>
<evidence type="ECO:0000256" key="1">
    <source>
        <dbReference type="ARBA" id="ARBA00004906"/>
    </source>
</evidence>
<dbReference type="SUPFAM" id="SSF50978">
    <property type="entry name" value="WD40 repeat-like"/>
    <property type="match status" value="1"/>
</dbReference>
<comment type="caution">
    <text evidence="5">The sequence shown here is derived from an EMBL/GenBank/DDBJ whole genome shotgun (WGS) entry which is preliminary data.</text>
</comment>
<dbReference type="InterPro" id="IPR036322">
    <property type="entry name" value="WD40_repeat_dom_sf"/>
</dbReference>
<evidence type="ECO:0000256" key="3">
    <source>
        <dbReference type="ARBA" id="ARBA00038344"/>
    </source>
</evidence>